<evidence type="ECO:0000313" key="4">
    <source>
        <dbReference type="EnsemblMetazoa" id="SMAR007608-PA"/>
    </source>
</evidence>
<dbReference type="PhylomeDB" id="T1J232"/>
<dbReference type="Pfam" id="PF00515">
    <property type="entry name" value="TPR_1"/>
    <property type="match status" value="1"/>
</dbReference>
<dbReference type="PANTHER" id="PTHR45831:SF2">
    <property type="entry name" value="LD24721P"/>
    <property type="match status" value="1"/>
</dbReference>
<feature type="repeat" description="TPR" evidence="3">
    <location>
        <begin position="257"/>
        <end position="290"/>
    </location>
</feature>
<evidence type="ECO:0000256" key="1">
    <source>
        <dbReference type="ARBA" id="ARBA00022737"/>
    </source>
</evidence>
<dbReference type="InterPro" id="IPR047150">
    <property type="entry name" value="SGT"/>
</dbReference>
<dbReference type="AlphaFoldDB" id="T1J232"/>
<evidence type="ECO:0000256" key="3">
    <source>
        <dbReference type="PROSITE-ProRule" id="PRU00339"/>
    </source>
</evidence>
<protein>
    <submittedName>
        <fullName evidence="4">Uncharacterized protein</fullName>
    </submittedName>
</protein>
<reference evidence="4" key="2">
    <citation type="submission" date="2015-02" db="UniProtKB">
        <authorList>
            <consortium name="EnsemblMetazoa"/>
        </authorList>
    </citation>
    <scope>IDENTIFICATION</scope>
</reference>
<proteinExistence type="predicted"/>
<dbReference type="SMART" id="SM00028">
    <property type="entry name" value="TPR"/>
    <property type="match status" value="2"/>
</dbReference>
<dbReference type="InterPro" id="IPR011990">
    <property type="entry name" value="TPR-like_helical_dom_sf"/>
</dbReference>
<dbReference type="SUPFAM" id="SSF48452">
    <property type="entry name" value="TPR-like"/>
    <property type="match status" value="1"/>
</dbReference>
<organism evidence="4 5">
    <name type="scientific">Strigamia maritima</name>
    <name type="common">European centipede</name>
    <name type="synonym">Geophilus maritimus</name>
    <dbReference type="NCBI Taxonomy" id="126957"/>
    <lineage>
        <taxon>Eukaryota</taxon>
        <taxon>Metazoa</taxon>
        <taxon>Ecdysozoa</taxon>
        <taxon>Arthropoda</taxon>
        <taxon>Myriapoda</taxon>
        <taxon>Chilopoda</taxon>
        <taxon>Pleurostigmophora</taxon>
        <taxon>Geophilomorpha</taxon>
        <taxon>Linotaeniidae</taxon>
        <taxon>Strigamia</taxon>
    </lineage>
</organism>
<dbReference type="HOGENOM" id="CLU_802470_0_0_1"/>
<keyword evidence="5" id="KW-1185">Reference proteome</keyword>
<dbReference type="EMBL" id="JH431795">
    <property type="status" value="NOT_ANNOTATED_CDS"/>
    <property type="molecule type" value="Genomic_DNA"/>
</dbReference>
<accession>T1J232</accession>
<sequence>MAFFNEDKINYIKLKYVLIPRASNILRELFRRKWLTTNNSAWAETDEQGQQFIEGSGKNIYITTSRRRKTLLRSGRVDLWDLRVTSIVLLKFDFGINANLTEQEKKAIELLADIHFDFRMSFNCLDPKEFNTIWENIAEILIKLGDSSDELKKLKLSKVRSMEMKIDPSTPSADSIRQIEMRNRGNKFFKEQKFMEAIAIYTQSIGIQRCKIELALLYSNRSIAYLSLKNEDIFYKQKLVMAKDDITKAIELCPTWYKAHYRIGCIYADQNNLEKAGKHFEIALILDPNNIEIINKLDLVKTKPIDSAITILSRKEFMEIEMINQKLGGSHLKASKGFCYLKGLGS</sequence>
<dbReference type="InterPro" id="IPR019734">
    <property type="entry name" value="TPR_rpt"/>
</dbReference>
<dbReference type="GO" id="GO:0072380">
    <property type="term" value="C:TRC complex"/>
    <property type="evidence" value="ECO:0007669"/>
    <property type="project" value="TreeGrafter"/>
</dbReference>
<evidence type="ECO:0000313" key="5">
    <source>
        <dbReference type="Proteomes" id="UP000014500"/>
    </source>
</evidence>
<reference evidence="5" key="1">
    <citation type="submission" date="2011-05" db="EMBL/GenBank/DDBJ databases">
        <authorList>
            <person name="Richards S.R."/>
            <person name="Qu J."/>
            <person name="Jiang H."/>
            <person name="Jhangiani S.N."/>
            <person name="Agravi P."/>
            <person name="Goodspeed R."/>
            <person name="Gross S."/>
            <person name="Mandapat C."/>
            <person name="Jackson L."/>
            <person name="Mathew T."/>
            <person name="Pu L."/>
            <person name="Thornton R."/>
            <person name="Saada N."/>
            <person name="Wilczek-Boney K.B."/>
            <person name="Lee S."/>
            <person name="Kovar C."/>
            <person name="Wu Y."/>
            <person name="Scherer S.E."/>
            <person name="Worley K.C."/>
            <person name="Muzny D.M."/>
            <person name="Gibbs R."/>
        </authorList>
    </citation>
    <scope>NUCLEOTIDE SEQUENCE</scope>
    <source>
        <strain evidence="5">Brora</strain>
    </source>
</reference>
<dbReference type="GO" id="GO:0060090">
    <property type="term" value="F:molecular adaptor activity"/>
    <property type="evidence" value="ECO:0007669"/>
    <property type="project" value="TreeGrafter"/>
</dbReference>
<keyword evidence="1" id="KW-0677">Repeat</keyword>
<dbReference type="eggNOG" id="KOG0548">
    <property type="taxonomic scope" value="Eukaryota"/>
</dbReference>
<dbReference type="Proteomes" id="UP000014500">
    <property type="component" value="Unassembled WGS sequence"/>
</dbReference>
<dbReference type="Gene3D" id="1.25.40.10">
    <property type="entry name" value="Tetratricopeptide repeat domain"/>
    <property type="match status" value="1"/>
</dbReference>
<dbReference type="STRING" id="126957.T1J232"/>
<dbReference type="EnsemblMetazoa" id="SMAR007608-RA">
    <property type="protein sequence ID" value="SMAR007608-PA"/>
    <property type="gene ID" value="SMAR007608"/>
</dbReference>
<dbReference type="PROSITE" id="PS50005">
    <property type="entry name" value="TPR"/>
    <property type="match status" value="1"/>
</dbReference>
<dbReference type="GO" id="GO:0006620">
    <property type="term" value="P:post-translational protein targeting to endoplasmic reticulum membrane"/>
    <property type="evidence" value="ECO:0007669"/>
    <property type="project" value="TreeGrafter"/>
</dbReference>
<name>T1J232_STRMM</name>
<evidence type="ECO:0000256" key="2">
    <source>
        <dbReference type="ARBA" id="ARBA00022803"/>
    </source>
</evidence>
<keyword evidence="2 3" id="KW-0802">TPR repeat</keyword>
<dbReference type="GO" id="GO:0016020">
    <property type="term" value="C:membrane"/>
    <property type="evidence" value="ECO:0007669"/>
    <property type="project" value="TreeGrafter"/>
</dbReference>
<dbReference type="PANTHER" id="PTHR45831">
    <property type="entry name" value="LD24721P"/>
    <property type="match status" value="1"/>
</dbReference>